<dbReference type="InterPro" id="IPR013783">
    <property type="entry name" value="Ig-like_fold"/>
</dbReference>
<dbReference type="SMART" id="SM00191">
    <property type="entry name" value="Int_alpha"/>
    <property type="match status" value="5"/>
</dbReference>
<reference evidence="6 7" key="1">
    <citation type="journal article" date="2017" name="Int. J. Syst. Evol. Microbiol.">
        <title>Desulfovibrio senegalensis sp. nov., a mesophilic sulfate reducer isolated from marine sediment.</title>
        <authorList>
            <person name="Thioye A."/>
            <person name="Gam Z.B.A."/>
            <person name="Mbengue M."/>
            <person name="Cayol J.L."/>
            <person name="Joseph-Bartoli M."/>
            <person name="Toure-Kane C."/>
            <person name="Labat M."/>
        </authorList>
    </citation>
    <scope>NUCLEOTIDE SEQUENCE [LARGE SCALE GENOMIC DNA]</scope>
    <source>
        <strain evidence="6 7">DSM 101509</strain>
    </source>
</reference>
<gene>
    <name evidence="6" type="ORF">F8A88_14240</name>
</gene>
<keyword evidence="1 4" id="KW-0732">Signal</keyword>
<keyword evidence="2" id="KW-0677">Repeat</keyword>
<dbReference type="Proteomes" id="UP000438699">
    <property type="component" value="Unassembled WGS sequence"/>
</dbReference>
<evidence type="ECO:0000256" key="4">
    <source>
        <dbReference type="SAM" id="SignalP"/>
    </source>
</evidence>
<comment type="caution">
    <text evidence="6">The sequence shown here is derived from an EMBL/GenBank/DDBJ whole genome shotgun (WGS) entry which is preliminary data.</text>
</comment>
<dbReference type="Gene3D" id="2.130.10.130">
    <property type="entry name" value="Integrin alpha, N-terminal"/>
    <property type="match status" value="2"/>
</dbReference>
<dbReference type="PROSITE" id="PS51470">
    <property type="entry name" value="FG_GAP"/>
    <property type="match status" value="2"/>
</dbReference>
<evidence type="ECO:0000256" key="3">
    <source>
        <dbReference type="ARBA" id="ARBA00023180"/>
    </source>
</evidence>
<dbReference type="EMBL" id="WAIE01000008">
    <property type="protein sequence ID" value="KAB1439063.1"/>
    <property type="molecule type" value="Genomic_DNA"/>
</dbReference>
<keyword evidence="7" id="KW-1185">Reference proteome</keyword>
<evidence type="ECO:0000313" key="6">
    <source>
        <dbReference type="EMBL" id="KAB1439063.1"/>
    </source>
</evidence>
<protein>
    <recommendedName>
        <fullName evidence="5">Fibronectin type-III domain-containing protein</fullName>
    </recommendedName>
</protein>
<evidence type="ECO:0000259" key="5">
    <source>
        <dbReference type="PROSITE" id="PS50853"/>
    </source>
</evidence>
<dbReference type="SUPFAM" id="SSF49265">
    <property type="entry name" value="Fibronectin type III"/>
    <property type="match status" value="1"/>
</dbReference>
<sequence>MTMQGKRFFLLLVLLCVIGSVFPALAWADPFSHEQEIPSPNTGGAYFGAAVSLSENYAFIGLPGEAVGSLAAAGAVYVYLRSGSSWSQVARLVADEPKEGARFGLSVAVHGDYAVVGAPNETYIRSGFGEDITLTNAGAAYVFKLTDGTWTQAQRLTGYGSHINSYFGCSVAADDGRVVVGSYGEDSKTGAAYVYYEDGGSWLSLGNALTASTGESDDHFGKSVGIDDDYVIVGAPRYEEGTGACNAGAAYIYHWNGSSWDESTLATGECGDSLGSGVAIDDEYAVVGAPGDDAEKGAAFVYLRSGSSWSQLQKLSANGGSAGDWFGTSTSLNGAMVLVGAIAEASDTGAAYAFDRTDSWSQEKMTPSDGASGDNFAQSVSIWGNYALVGAPYADSAQGAAYIYTPIPFASTGAATGIQATQATLNAEANANGDTGEIVFQYGTTTSYGNEVTADQSPISGGLDHAMSATVTGLVPDTEYHFRVRVSTPTFGTTYGEDKIFTTGSSSVGLPHIPLLLLN</sequence>
<name>A0A6N6MZL7_9BACT</name>
<dbReference type="Gene3D" id="2.60.40.10">
    <property type="entry name" value="Immunoglobulins"/>
    <property type="match status" value="1"/>
</dbReference>
<evidence type="ECO:0000256" key="1">
    <source>
        <dbReference type="ARBA" id="ARBA00022729"/>
    </source>
</evidence>
<feature type="chain" id="PRO_5026739549" description="Fibronectin type-III domain-containing protein" evidence="4">
    <location>
        <begin position="27"/>
        <end position="519"/>
    </location>
</feature>
<dbReference type="PANTHER" id="PTHR36220:SF1">
    <property type="entry name" value="GAMMA TUBULIN COMPLEX COMPONENT C-TERMINAL DOMAIN-CONTAINING PROTEIN"/>
    <property type="match status" value="1"/>
</dbReference>
<dbReference type="InterPro" id="IPR011043">
    <property type="entry name" value="Gal_Oxase/kelch_b-propeller"/>
</dbReference>
<dbReference type="Pfam" id="PF14312">
    <property type="entry name" value="FG-GAP_2"/>
    <property type="match status" value="6"/>
</dbReference>
<dbReference type="AlphaFoldDB" id="A0A6N6MZL7"/>
<dbReference type="SUPFAM" id="SSF50965">
    <property type="entry name" value="Galactose oxidase, central domain"/>
    <property type="match status" value="1"/>
</dbReference>
<feature type="signal peptide" evidence="4">
    <location>
        <begin position="1"/>
        <end position="26"/>
    </location>
</feature>
<accession>A0A6N6MZL7</accession>
<feature type="domain" description="Fibronectin type-III" evidence="5">
    <location>
        <begin position="407"/>
        <end position="506"/>
    </location>
</feature>
<dbReference type="InterPro" id="IPR028994">
    <property type="entry name" value="Integrin_alpha_N"/>
</dbReference>
<dbReference type="InterPro" id="IPR036116">
    <property type="entry name" value="FN3_sf"/>
</dbReference>
<dbReference type="PROSITE" id="PS50853">
    <property type="entry name" value="FN3"/>
    <property type="match status" value="1"/>
</dbReference>
<organism evidence="6 7">
    <name type="scientific">Pseudodesulfovibrio senegalensis</name>
    <dbReference type="NCBI Taxonomy" id="1721087"/>
    <lineage>
        <taxon>Bacteria</taxon>
        <taxon>Pseudomonadati</taxon>
        <taxon>Thermodesulfobacteriota</taxon>
        <taxon>Desulfovibrionia</taxon>
        <taxon>Desulfovibrionales</taxon>
        <taxon>Desulfovibrionaceae</taxon>
    </lineage>
</organism>
<dbReference type="CDD" id="cd00063">
    <property type="entry name" value="FN3"/>
    <property type="match status" value="1"/>
</dbReference>
<dbReference type="InterPro" id="IPR003961">
    <property type="entry name" value="FN3_dom"/>
</dbReference>
<proteinExistence type="predicted"/>
<evidence type="ECO:0000256" key="2">
    <source>
        <dbReference type="ARBA" id="ARBA00022737"/>
    </source>
</evidence>
<evidence type="ECO:0000313" key="7">
    <source>
        <dbReference type="Proteomes" id="UP000438699"/>
    </source>
</evidence>
<dbReference type="InterPro" id="IPR013517">
    <property type="entry name" value="FG-GAP"/>
</dbReference>
<keyword evidence="3" id="KW-0325">Glycoprotein</keyword>
<dbReference type="InterPro" id="IPR013519">
    <property type="entry name" value="Int_alpha_beta-p"/>
</dbReference>
<dbReference type="PANTHER" id="PTHR36220">
    <property type="entry name" value="UNNAMED PRODUCT"/>
    <property type="match status" value="1"/>
</dbReference>